<keyword evidence="9" id="KW-0698">rRNA processing</keyword>
<comment type="similarity">
    <text evidence="9">Belongs to the metallo-beta-lactamase superfamily. RNA-metabolizing metallo-beta-lactamase-like family. Bacterial RNase J subfamily.</text>
</comment>
<evidence type="ECO:0000256" key="7">
    <source>
        <dbReference type="ARBA" id="ARBA00022839"/>
    </source>
</evidence>
<dbReference type="Pfam" id="PF22505">
    <property type="entry name" value="RNase_J_b_CASP"/>
    <property type="match status" value="1"/>
</dbReference>
<feature type="binding site" evidence="9">
    <location>
        <begin position="370"/>
        <end position="374"/>
    </location>
    <ligand>
        <name>substrate</name>
    </ligand>
</feature>
<dbReference type="PIRSF" id="PIRSF004803">
    <property type="entry name" value="RnjA"/>
    <property type="match status" value="1"/>
</dbReference>
<keyword evidence="6" id="KW-0862">Zinc</keyword>
<evidence type="ECO:0000313" key="11">
    <source>
        <dbReference type="EMBL" id="GAA3622303.1"/>
    </source>
</evidence>
<dbReference type="PANTHER" id="PTHR43694:SF1">
    <property type="entry name" value="RIBONUCLEASE J"/>
    <property type="match status" value="1"/>
</dbReference>
<keyword evidence="4 9" id="KW-0255">Endonuclease</keyword>
<organism evidence="11 12">
    <name type="scientific">Microbacterium awajiense</name>
    <dbReference type="NCBI Taxonomy" id="415214"/>
    <lineage>
        <taxon>Bacteria</taxon>
        <taxon>Bacillati</taxon>
        <taxon>Actinomycetota</taxon>
        <taxon>Actinomycetes</taxon>
        <taxon>Micrococcales</taxon>
        <taxon>Microbacteriaceae</taxon>
        <taxon>Microbacterium</taxon>
    </lineage>
</organism>
<dbReference type="NCBIfam" id="TIGR00649">
    <property type="entry name" value="MG423"/>
    <property type="match status" value="1"/>
</dbReference>
<dbReference type="PANTHER" id="PTHR43694">
    <property type="entry name" value="RIBONUCLEASE J"/>
    <property type="match status" value="1"/>
</dbReference>
<dbReference type="Pfam" id="PF00753">
    <property type="entry name" value="Lactamase_B"/>
    <property type="match status" value="1"/>
</dbReference>
<reference evidence="12" key="1">
    <citation type="journal article" date="2019" name="Int. J. Syst. Evol. Microbiol.">
        <title>The Global Catalogue of Microorganisms (GCM) 10K type strain sequencing project: providing services to taxonomists for standard genome sequencing and annotation.</title>
        <authorList>
            <consortium name="The Broad Institute Genomics Platform"/>
            <consortium name="The Broad Institute Genome Sequencing Center for Infectious Disease"/>
            <person name="Wu L."/>
            <person name="Ma J."/>
        </authorList>
    </citation>
    <scope>NUCLEOTIDE SEQUENCE [LARGE SCALE GENOMIC DNA]</scope>
    <source>
        <strain evidence="12">JCM 16544</strain>
    </source>
</reference>
<dbReference type="Pfam" id="PF07521">
    <property type="entry name" value="RMMBL"/>
    <property type="match status" value="1"/>
</dbReference>
<comment type="subunit">
    <text evidence="9">Homodimer, may be a subunit of the RNA degradosome.</text>
</comment>
<dbReference type="SUPFAM" id="SSF56281">
    <property type="entry name" value="Metallo-hydrolase/oxidoreductase"/>
    <property type="match status" value="1"/>
</dbReference>
<gene>
    <name evidence="9" type="primary">rnj</name>
    <name evidence="11" type="ORF">GCM10022200_00530</name>
</gene>
<protein>
    <recommendedName>
        <fullName evidence="9">Ribonuclease J</fullName>
        <shortName evidence="9">RNase J</shortName>
        <ecNumber evidence="9">3.1.-.-</ecNumber>
    </recommendedName>
</protein>
<evidence type="ECO:0000256" key="6">
    <source>
        <dbReference type="ARBA" id="ARBA00022833"/>
    </source>
</evidence>
<dbReference type="InterPro" id="IPR042173">
    <property type="entry name" value="RNase_J_2"/>
</dbReference>
<evidence type="ECO:0000259" key="10">
    <source>
        <dbReference type="SMART" id="SM00849"/>
    </source>
</evidence>
<dbReference type="SMART" id="SM00849">
    <property type="entry name" value="Lactamase_B"/>
    <property type="match status" value="1"/>
</dbReference>
<evidence type="ECO:0000256" key="1">
    <source>
        <dbReference type="ARBA" id="ARBA00022490"/>
    </source>
</evidence>
<keyword evidence="3" id="KW-0479">Metal-binding</keyword>
<dbReference type="InterPro" id="IPR001279">
    <property type="entry name" value="Metallo-B-lactamas"/>
</dbReference>
<sequence>MPNTPYEPPALEKGTLRVTPLGGLGEVGRNMTVFEYDGKLLIVDCGVLFPEEHQPGVDLILPDFEPIKNRLDDIVGVVLTHGHEDHIGAVPYLLKLKGDLPIVGSGLTLALTEAKLKEHRIKPYSLTVAEGQHEKLGPFDLEFVAVNHSIPDALAVAIRTPAGLVLATGDFKMDQLPLDGRLTDLRAFARLGEEGVDLFLVDSTNADVPGFTPLERSIGPVLDQVIARAPRRVIVASFSSHVHRVQQVLDAAAAHGRRVALLGRSMLRNMTIAEDLGYLHVPDGVLIDYKKARDLPDDKIVYMSTGSQGEPMAVLSRMANLDHEIEPGPGDTVILASSLIPGNENAVYRVIDGLTKLGANVVHKGNAKVHVSGHAAAGELLYCYNILKPRNVLPIHGEYRHLVANARLAQDTGIDEGRTILGENGTVVDLKDGAARVVGQLDLGFVYVDGSTVGEVTEADLKDRRILGEEGFISVIVVVDTANGKIITGPEIHARGFAEDDSVFDPVVPKIAAALSEAARSGVRDTHALSQVVRRTIGRWVNQSLRRRPMIVPLVIEA</sequence>
<comment type="subcellular location">
    <subcellularLocation>
        <location evidence="9">Cytoplasm</location>
    </subcellularLocation>
</comment>
<keyword evidence="7 9" id="KW-0269">Exonuclease</keyword>
<dbReference type="InterPro" id="IPR011108">
    <property type="entry name" value="RMMBL"/>
</dbReference>
<dbReference type="HAMAP" id="MF_01491">
    <property type="entry name" value="RNase_J_bact"/>
    <property type="match status" value="1"/>
</dbReference>
<dbReference type="CDD" id="cd07714">
    <property type="entry name" value="RNaseJ_MBL-fold"/>
    <property type="match status" value="1"/>
</dbReference>
<proteinExistence type="inferred from homology"/>
<dbReference type="Proteomes" id="UP001501697">
    <property type="component" value="Unassembled WGS sequence"/>
</dbReference>
<keyword evidence="1 9" id="KW-0963">Cytoplasm</keyword>
<accession>A0ABP6ZY95</accession>
<dbReference type="InterPro" id="IPR055132">
    <property type="entry name" value="RNase_J_b_CASP"/>
</dbReference>
<dbReference type="Gene3D" id="3.10.20.580">
    <property type="match status" value="1"/>
</dbReference>
<evidence type="ECO:0000256" key="3">
    <source>
        <dbReference type="ARBA" id="ARBA00022723"/>
    </source>
</evidence>
<evidence type="ECO:0000256" key="4">
    <source>
        <dbReference type="ARBA" id="ARBA00022759"/>
    </source>
</evidence>
<evidence type="ECO:0000256" key="2">
    <source>
        <dbReference type="ARBA" id="ARBA00022722"/>
    </source>
</evidence>
<keyword evidence="2 9" id="KW-0540">Nuclease</keyword>
<dbReference type="InterPro" id="IPR004613">
    <property type="entry name" value="RNase_J"/>
</dbReference>
<comment type="caution">
    <text evidence="11">The sequence shown here is derived from an EMBL/GenBank/DDBJ whole genome shotgun (WGS) entry which is preliminary data.</text>
</comment>
<comment type="function">
    <text evidence="9">An RNase that has 5'-3' exonuclease and possibly endonuclease activity. Involved in maturation of rRNA and in some organisms also mRNA maturation and/or decay.</text>
</comment>
<dbReference type="EC" id="3.1.-.-" evidence="9"/>
<dbReference type="InterPro" id="IPR036866">
    <property type="entry name" value="RibonucZ/Hydroxyglut_hydro"/>
</dbReference>
<dbReference type="Gene3D" id="3.40.50.10710">
    <property type="entry name" value="Metallo-hydrolase/oxidoreductase"/>
    <property type="match status" value="1"/>
</dbReference>
<dbReference type="EMBL" id="BAAAYU010000001">
    <property type="protein sequence ID" value="GAA3622303.1"/>
    <property type="molecule type" value="Genomic_DNA"/>
</dbReference>
<keyword evidence="8 9" id="KW-0694">RNA-binding</keyword>
<dbReference type="Gene3D" id="3.60.15.10">
    <property type="entry name" value="Ribonuclease Z/Hydroxyacylglutathione hydrolase-like"/>
    <property type="match status" value="1"/>
</dbReference>
<feature type="domain" description="Metallo-beta-lactamase" evidence="10">
    <location>
        <begin position="28"/>
        <end position="222"/>
    </location>
</feature>
<dbReference type="RefSeq" id="WP_344735814.1">
    <property type="nucleotide sequence ID" value="NZ_BAAAYU010000001.1"/>
</dbReference>
<evidence type="ECO:0000256" key="5">
    <source>
        <dbReference type="ARBA" id="ARBA00022801"/>
    </source>
</evidence>
<evidence type="ECO:0000313" key="12">
    <source>
        <dbReference type="Proteomes" id="UP001501697"/>
    </source>
</evidence>
<keyword evidence="5 9" id="KW-0378">Hydrolase</keyword>
<evidence type="ECO:0000256" key="8">
    <source>
        <dbReference type="ARBA" id="ARBA00022884"/>
    </source>
</evidence>
<dbReference type="Pfam" id="PF17770">
    <property type="entry name" value="RNase_J_C"/>
    <property type="match status" value="1"/>
</dbReference>
<keyword evidence="12" id="KW-1185">Reference proteome</keyword>
<dbReference type="InterPro" id="IPR030854">
    <property type="entry name" value="RNase_J_bac"/>
</dbReference>
<dbReference type="InterPro" id="IPR041636">
    <property type="entry name" value="RNase_J_C"/>
</dbReference>
<evidence type="ECO:0000256" key="9">
    <source>
        <dbReference type="HAMAP-Rule" id="MF_01491"/>
    </source>
</evidence>
<name>A0ABP6ZY95_9MICO</name>